<evidence type="ECO:0000313" key="3">
    <source>
        <dbReference type="Proteomes" id="UP001642540"/>
    </source>
</evidence>
<feature type="transmembrane region" description="Helical" evidence="1">
    <location>
        <begin position="368"/>
        <end position="384"/>
    </location>
</feature>
<comment type="caution">
    <text evidence="2">The sequence shown here is derived from an EMBL/GenBank/DDBJ whole genome shotgun (WGS) entry which is preliminary data.</text>
</comment>
<reference evidence="2 3" key="1">
    <citation type="submission" date="2024-08" db="EMBL/GenBank/DDBJ databases">
        <authorList>
            <person name="Cucini C."/>
            <person name="Frati F."/>
        </authorList>
    </citation>
    <scope>NUCLEOTIDE SEQUENCE [LARGE SCALE GENOMIC DNA]</scope>
</reference>
<keyword evidence="1" id="KW-0472">Membrane</keyword>
<dbReference type="Proteomes" id="UP001642540">
    <property type="component" value="Unassembled WGS sequence"/>
</dbReference>
<sequence>MKVTEKVSKEIIIISADQRTELRKASEMAVPGIIERIVKLLYFMCLVPVRPMRSCKNSMHLYSRNFLQKAIHVILQAVGILYTINELISLSQNQIYKKSLTIPSKTSRFNHKTTQHSFTPMVQSQIWLRYLPTLDFHHRNFLCFHRPQASKRRRNFPYEVILPLKIFSYLQTILTIGGHVSVVCTLSILAYDTTKKFIERAEKYCVQNSTSLISFEYMRQSHIQLAQELKEYFEIVNGFGGGFFLSWFCLGVPWISYNLVVYIAGARKQLRDIHYEAVLQLADPFSQEKGNSLDEIDFLLRNVGLWGGKFFMVSFAFLGSEVKPMEIEQPSHTYLYWYLRTLYYSCIIPFCPEFTANSKDEYDKKSNKIQMVLTFIIHFTAIFFQSKLLFNSLFHDIFAEPLKIFQLFASGTETWFFLLWVRKFWIRKAILREHFCKELFTAPDFNQNPKGNRTKLIIFLIRIYPLLATFLYFAINDANDGYQDFMKILFNPKKRMASTSSLPLLLLQCIMFSTNVFMYYNMKGFILVLALQGYTHSNYYFDLVQNFINNNEDKKLWLSTTAVKGCNKIILQYFEMIDSLQLFFERLNVFGGDIFLCTFCQIIPWVSRRIPDILPGKTESAGFSETLFRIFFICHSSLVLLLSAELRRQVEKFREAICDSIVNISTKESCEIQSILLLVHHKLKQAGMQGRFFLFSS</sequence>
<keyword evidence="1" id="KW-1133">Transmembrane helix</keyword>
<dbReference type="EMBL" id="CAXLJM020000053">
    <property type="protein sequence ID" value="CAL8116261.1"/>
    <property type="molecule type" value="Genomic_DNA"/>
</dbReference>
<keyword evidence="1" id="KW-0812">Transmembrane</keyword>
<accession>A0ABP1R0J9</accession>
<feature type="transmembrane region" description="Helical" evidence="1">
    <location>
        <begin position="166"/>
        <end position="191"/>
    </location>
</feature>
<feature type="transmembrane region" description="Helical" evidence="1">
    <location>
        <begin position="456"/>
        <end position="475"/>
    </location>
</feature>
<organism evidence="2 3">
    <name type="scientific">Orchesella dallaii</name>
    <dbReference type="NCBI Taxonomy" id="48710"/>
    <lineage>
        <taxon>Eukaryota</taxon>
        <taxon>Metazoa</taxon>
        <taxon>Ecdysozoa</taxon>
        <taxon>Arthropoda</taxon>
        <taxon>Hexapoda</taxon>
        <taxon>Collembola</taxon>
        <taxon>Entomobryomorpha</taxon>
        <taxon>Entomobryoidea</taxon>
        <taxon>Orchesellidae</taxon>
        <taxon>Orchesellinae</taxon>
        <taxon>Orchesella</taxon>
    </lineage>
</organism>
<evidence type="ECO:0000256" key="1">
    <source>
        <dbReference type="SAM" id="Phobius"/>
    </source>
</evidence>
<evidence type="ECO:0000313" key="2">
    <source>
        <dbReference type="EMBL" id="CAL8116261.1"/>
    </source>
</evidence>
<gene>
    <name evidence="2" type="ORF">ODALV1_LOCUS17212</name>
</gene>
<proteinExistence type="predicted"/>
<protein>
    <submittedName>
        <fullName evidence="2">Uncharacterized protein</fullName>
    </submittedName>
</protein>
<keyword evidence="3" id="KW-1185">Reference proteome</keyword>
<feature type="transmembrane region" description="Helical" evidence="1">
    <location>
        <begin position="404"/>
        <end position="421"/>
    </location>
</feature>
<name>A0ABP1R0J9_9HEXA</name>
<feature type="transmembrane region" description="Helical" evidence="1">
    <location>
        <begin position="495"/>
        <end position="520"/>
    </location>
</feature>